<evidence type="ECO:0000313" key="8">
    <source>
        <dbReference type="Proteomes" id="UP000314986"/>
    </source>
</evidence>
<reference evidence="8" key="3">
    <citation type="journal article" date="2014" name="Nature">
        <title>Elephant shark genome provides unique insights into gnathostome evolution.</title>
        <authorList>
            <consortium name="International Elephant Shark Genome Sequencing Consortium"/>
            <person name="Venkatesh B."/>
            <person name="Lee A.P."/>
            <person name="Ravi V."/>
            <person name="Maurya A.K."/>
            <person name="Lian M.M."/>
            <person name="Swann J.B."/>
            <person name="Ohta Y."/>
            <person name="Flajnik M.F."/>
            <person name="Sutoh Y."/>
            <person name="Kasahara M."/>
            <person name="Hoon S."/>
            <person name="Gangu V."/>
            <person name="Roy S.W."/>
            <person name="Irimia M."/>
            <person name="Korzh V."/>
            <person name="Kondrychyn I."/>
            <person name="Lim Z.W."/>
            <person name="Tay B.H."/>
            <person name="Tohari S."/>
            <person name="Kong K.W."/>
            <person name="Ho S."/>
            <person name="Lorente-Galdos B."/>
            <person name="Quilez J."/>
            <person name="Marques-Bonet T."/>
            <person name="Raney B.J."/>
            <person name="Ingham P.W."/>
            <person name="Tay A."/>
            <person name="Hillier L.W."/>
            <person name="Minx P."/>
            <person name="Boehm T."/>
            <person name="Wilson R.K."/>
            <person name="Brenner S."/>
            <person name="Warren W.C."/>
        </authorList>
    </citation>
    <scope>NUCLEOTIDE SEQUENCE [LARGE SCALE GENOMIC DNA]</scope>
</reference>
<dbReference type="PROSITE" id="PS50850">
    <property type="entry name" value="MFS"/>
    <property type="match status" value="1"/>
</dbReference>
<dbReference type="GO" id="GO:0016020">
    <property type="term" value="C:membrane"/>
    <property type="evidence" value="ECO:0007669"/>
    <property type="project" value="UniProtKB-SubCell"/>
</dbReference>
<dbReference type="Proteomes" id="UP000314986">
    <property type="component" value="Unassembled WGS sequence"/>
</dbReference>
<keyword evidence="2 5" id="KW-0812">Transmembrane</keyword>
<evidence type="ECO:0000256" key="5">
    <source>
        <dbReference type="SAM" id="Phobius"/>
    </source>
</evidence>
<dbReference type="Gene3D" id="1.20.1250.20">
    <property type="entry name" value="MFS general substrate transporter like domains"/>
    <property type="match status" value="2"/>
</dbReference>
<dbReference type="Pfam" id="PF07690">
    <property type="entry name" value="MFS_1"/>
    <property type="match status" value="1"/>
</dbReference>
<keyword evidence="4 5" id="KW-0472">Membrane</keyword>
<organism evidence="7 8">
    <name type="scientific">Callorhinchus milii</name>
    <name type="common">Ghost shark</name>
    <dbReference type="NCBI Taxonomy" id="7868"/>
    <lineage>
        <taxon>Eukaryota</taxon>
        <taxon>Metazoa</taxon>
        <taxon>Chordata</taxon>
        <taxon>Craniata</taxon>
        <taxon>Vertebrata</taxon>
        <taxon>Chondrichthyes</taxon>
        <taxon>Holocephali</taxon>
        <taxon>Chimaeriformes</taxon>
        <taxon>Callorhinchidae</taxon>
        <taxon>Callorhinchus</taxon>
    </lineage>
</organism>
<dbReference type="InterPro" id="IPR011701">
    <property type="entry name" value="MFS"/>
</dbReference>
<dbReference type="Ensembl" id="ENSCMIT00000034764.1">
    <property type="protein sequence ID" value="ENSCMIP00000034248.1"/>
    <property type="gene ID" value="ENSCMIG00000014536.1"/>
</dbReference>
<dbReference type="Pfam" id="PF00083">
    <property type="entry name" value="Sugar_tr"/>
    <property type="match status" value="1"/>
</dbReference>
<sequence>SLYWKELSHSSFSNFTFQSNKKITFLCYSHIVSISLQWDLVCEDSWKGPFTTSMFFVGVFSGSFASGHLSDRYGRKFILFATMALQTVFSLVQVFSVSWEMFCTLYFFVGLGQISNYVAAFILGTELLSKSAGAVHGTLGNCLFYALGYAIMPFLAYFIRDWRMLLLAMTLPGFLYVPLWWFIPESPRWLLSKGRVEEAEAIVQAAAKQNGITYTGVIFKNINSSTDMVITCYFGISLNTSNMNGDPYINCLISAASEIVAYIFAWWLLKIAHRRMANVSMMLLSGTMLLLIQLVPSALHIVFTVLAMIGKFCITTVFAVIYIYSAELFPTVVRNMGLGACSMASRFGSVVSPYIVYLGKFNKELPFILMGLLMLVSVVLSCILPETHKQPLPDTIEQTQPPRCTFKDLREQGELLDKSKILNMCLENGGTQI</sequence>
<feature type="domain" description="Major facilitator superfamily (MFS) profile" evidence="6">
    <location>
        <begin position="1"/>
        <end position="389"/>
    </location>
</feature>
<reference evidence="7" key="4">
    <citation type="submission" date="2025-08" db="UniProtKB">
        <authorList>
            <consortium name="Ensembl"/>
        </authorList>
    </citation>
    <scope>IDENTIFICATION</scope>
</reference>
<proteinExistence type="predicted"/>
<evidence type="ECO:0000313" key="7">
    <source>
        <dbReference type="Ensembl" id="ENSCMIP00000034248.1"/>
    </source>
</evidence>
<feature type="transmembrane region" description="Helical" evidence="5">
    <location>
        <begin position="135"/>
        <end position="158"/>
    </location>
</feature>
<reference evidence="8" key="1">
    <citation type="journal article" date="2006" name="Science">
        <title>Ancient noncoding elements conserved in the human genome.</title>
        <authorList>
            <person name="Venkatesh B."/>
            <person name="Kirkness E.F."/>
            <person name="Loh Y.H."/>
            <person name="Halpern A.L."/>
            <person name="Lee A.P."/>
            <person name="Johnson J."/>
            <person name="Dandona N."/>
            <person name="Viswanathan L.D."/>
            <person name="Tay A."/>
            <person name="Venter J.C."/>
            <person name="Strausberg R.L."/>
            <person name="Brenner S."/>
        </authorList>
    </citation>
    <scope>NUCLEOTIDE SEQUENCE [LARGE SCALE GENOMIC DNA]</scope>
</reference>
<evidence type="ECO:0000256" key="3">
    <source>
        <dbReference type="ARBA" id="ARBA00022989"/>
    </source>
</evidence>
<dbReference type="GO" id="GO:0022857">
    <property type="term" value="F:transmembrane transporter activity"/>
    <property type="evidence" value="ECO:0007669"/>
    <property type="project" value="InterPro"/>
</dbReference>
<keyword evidence="3 5" id="KW-1133">Transmembrane helix</keyword>
<feature type="transmembrane region" description="Helical" evidence="5">
    <location>
        <begin position="336"/>
        <end position="359"/>
    </location>
</feature>
<dbReference type="STRING" id="7868.ENSCMIP00000034248"/>
<keyword evidence="8" id="KW-1185">Reference proteome</keyword>
<protein>
    <submittedName>
        <fullName evidence="7">Solute carrier family 22 member 5-like</fullName>
    </submittedName>
</protein>
<feature type="transmembrane region" description="Helical" evidence="5">
    <location>
        <begin position="165"/>
        <end position="183"/>
    </location>
</feature>
<evidence type="ECO:0000256" key="4">
    <source>
        <dbReference type="ARBA" id="ARBA00023136"/>
    </source>
</evidence>
<dbReference type="InterPro" id="IPR020846">
    <property type="entry name" value="MFS_dom"/>
</dbReference>
<evidence type="ECO:0000259" key="6">
    <source>
        <dbReference type="PROSITE" id="PS50850"/>
    </source>
</evidence>
<comment type="subcellular location">
    <subcellularLocation>
        <location evidence="1">Membrane</location>
        <topology evidence="1">Multi-pass membrane protein</topology>
    </subcellularLocation>
</comment>
<evidence type="ECO:0000256" key="1">
    <source>
        <dbReference type="ARBA" id="ARBA00004141"/>
    </source>
</evidence>
<dbReference type="InParanoid" id="A0A4W3J7Y4"/>
<feature type="transmembrane region" description="Helical" evidence="5">
    <location>
        <begin position="77"/>
        <end position="97"/>
    </location>
</feature>
<dbReference type="SUPFAM" id="SSF103473">
    <property type="entry name" value="MFS general substrate transporter"/>
    <property type="match status" value="1"/>
</dbReference>
<name>A0A4W3J7Y4_CALMI</name>
<feature type="transmembrane region" description="Helical" evidence="5">
    <location>
        <begin position="301"/>
        <end position="324"/>
    </location>
</feature>
<feature type="transmembrane region" description="Helical" evidence="5">
    <location>
        <begin position="247"/>
        <end position="269"/>
    </location>
</feature>
<reference evidence="7" key="5">
    <citation type="submission" date="2025-09" db="UniProtKB">
        <authorList>
            <consortium name="Ensembl"/>
        </authorList>
    </citation>
    <scope>IDENTIFICATION</scope>
</reference>
<dbReference type="OMA" id="LACEDDW"/>
<feature type="transmembrane region" description="Helical" evidence="5">
    <location>
        <begin position="365"/>
        <end position="384"/>
    </location>
</feature>
<evidence type="ECO:0000256" key="2">
    <source>
        <dbReference type="ARBA" id="ARBA00022692"/>
    </source>
</evidence>
<reference evidence="8" key="2">
    <citation type="journal article" date="2007" name="PLoS Biol.">
        <title>Survey sequencing and comparative analysis of the elephant shark (Callorhinchus milii) genome.</title>
        <authorList>
            <person name="Venkatesh B."/>
            <person name="Kirkness E.F."/>
            <person name="Loh Y.H."/>
            <person name="Halpern A.L."/>
            <person name="Lee A.P."/>
            <person name="Johnson J."/>
            <person name="Dandona N."/>
            <person name="Viswanathan L.D."/>
            <person name="Tay A."/>
            <person name="Venter J.C."/>
            <person name="Strausberg R.L."/>
            <person name="Brenner S."/>
        </authorList>
    </citation>
    <scope>NUCLEOTIDE SEQUENCE [LARGE SCALE GENOMIC DNA]</scope>
</reference>
<dbReference type="InterPro" id="IPR005828">
    <property type="entry name" value="MFS_sugar_transport-like"/>
</dbReference>
<accession>A0A4W3J7Y4</accession>
<feature type="transmembrane region" description="Helical" evidence="5">
    <location>
        <begin position="276"/>
        <end position="295"/>
    </location>
</feature>
<dbReference type="AlphaFoldDB" id="A0A4W3J7Y4"/>
<dbReference type="GeneTree" id="ENSGT00940000163251"/>
<dbReference type="PANTHER" id="PTHR24064">
    <property type="entry name" value="SOLUTE CARRIER FAMILY 22 MEMBER"/>
    <property type="match status" value="1"/>
</dbReference>
<dbReference type="InterPro" id="IPR036259">
    <property type="entry name" value="MFS_trans_sf"/>
</dbReference>